<evidence type="ECO:0000313" key="2">
    <source>
        <dbReference type="EMBL" id="GLR16618.1"/>
    </source>
</evidence>
<feature type="chain" id="PRO_5041342020" evidence="1">
    <location>
        <begin position="20"/>
        <end position="126"/>
    </location>
</feature>
<keyword evidence="1" id="KW-0732">Signal</keyword>
<dbReference type="Proteomes" id="UP001156666">
    <property type="component" value="Unassembled WGS sequence"/>
</dbReference>
<dbReference type="EMBL" id="BSOH01000007">
    <property type="protein sequence ID" value="GLR16618.1"/>
    <property type="molecule type" value="Genomic_DNA"/>
</dbReference>
<comment type="caution">
    <text evidence="2">The sequence shown here is derived from an EMBL/GenBank/DDBJ whole genome shotgun (WGS) entry which is preliminary data.</text>
</comment>
<protein>
    <submittedName>
        <fullName evidence="2">Uncharacterized protein</fullName>
    </submittedName>
</protein>
<accession>A0AA37WDA4</accession>
<proteinExistence type="predicted"/>
<dbReference type="AlphaFoldDB" id="A0AA37WDA4"/>
<evidence type="ECO:0000256" key="1">
    <source>
        <dbReference type="SAM" id="SignalP"/>
    </source>
</evidence>
<sequence length="126" mass="14631">MMKVYMFLSLFLLVNLCFQCDCDNDDLEDVSCFEFDQRQCAGDEWANEIPISDTEEVREQKMKTYLESKDIEVNSVNLVLNYHDGVCEACYICPEEHRFFVEINKEDQGKLEELDLLNLGFSDCGG</sequence>
<organism evidence="2 3">
    <name type="scientific">Portibacter lacus</name>
    <dbReference type="NCBI Taxonomy" id="1099794"/>
    <lineage>
        <taxon>Bacteria</taxon>
        <taxon>Pseudomonadati</taxon>
        <taxon>Bacteroidota</taxon>
        <taxon>Saprospiria</taxon>
        <taxon>Saprospirales</taxon>
        <taxon>Haliscomenobacteraceae</taxon>
        <taxon>Portibacter</taxon>
    </lineage>
</organism>
<feature type="signal peptide" evidence="1">
    <location>
        <begin position="1"/>
        <end position="19"/>
    </location>
</feature>
<reference evidence="2" key="2">
    <citation type="submission" date="2023-01" db="EMBL/GenBank/DDBJ databases">
        <title>Draft genome sequence of Portibacter lacus strain NBRC 108769.</title>
        <authorList>
            <person name="Sun Q."/>
            <person name="Mori K."/>
        </authorList>
    </citation>
    <scope>NUCLEOTIDE SEQUENCE</scope>
    <source>
        <strain evidence="2">NBRC 108769</strain>
    </source>
</reference>
<evidence type="ECO:0000313" key="3">
    <source>
        <dbReference type="Proteomes" id="UP001156666"/>
    </source>
</evidence>
<name>A0AA37WDA4_9BACT</name>
<keyword evidence="3" id="KW-1185">Reference proteome</keyword>
<gene>
    <name evidence="2" type="ORF">GCM10007940_12330</name>
</gene>
<reference evidence="2" key="1">
    <citation type="journal article" date="2014" name="Int. J. Syst. Evol. Microbiol.">
        <title>Complete genome sequence of Corynebacterium casei LMG S-19264T (=DSM 44701T), isolated from a smear-ripened cheese.</title>
        <authorList>
            <consortium name="US DOE Joint Genome Institute (JGI-PGF)"/>
            <person name="Walter F."/>
            <person name="Albersmeier A."/>
            <person name="Kalinowski J."/>
            <person name="Ruckert C."/>
        </authorList>
    </citation>
    <scope>NUCLEOTIDE SEQUENCE</scope>
    <source>
        <strain evidence="2">NBRC 108769</strain>
    </source>
</reference>
<dbReference type="RefSeq" id="WP_235291190.1">
    <property type="nucleotide sequence ID" value="NZ_BSOH01000007.1"/>
</dbReference>